<evidence type="ECO:0000313" key="2">
    <source>
        <dbReference type="EMBL" id="CAL5220379.1"/>
    </source>
</evidence>
<dbReference type="Proteomes" id="UP001497392">
    <property type="component" value="Unassembled WGS sequence"/>
</dbReference>
<feature type="region of interest" description="Disordered" evidence="1">
    <location>
        <begin position="1"/>
        <end position="20"/>
    </location>
</feature>
<feature type="compositionally biased region" description="Basic and acidic residues" evidence="1">
    <location>
        <begin position="1"/>
        <end position="12"/>
    </location>
</feature>
<evidence type="ECO:0000256" key="1">
    <source>
        <dbReference type="SAM" id="MobiDB-lite"/>
    </source>
</evidence>
<dbReference type="EMBL" id="CAXHTA020000003">
    <property type="protein sequence ID" value="CAL5220379.1"/>
    <property type="molecule type" value="Genomic_DNA"/>
</dbReference>
<proteinExistence type="predicted"/>
<comment type="caution">
    <text evidence="2">The sequence shown here is derived from an EMBL/GenBank/DDBJ whole genome shotgun (WGS) entry which is preliminary data.</text>
</comment>
<sequence length="99" mass="11737">MNEISECPKDPLAEGFDPTTPAPPELSSWLYLFHAYLQMEEVYAETLEWLDFVDHRLIDPYPPFRGFTMEAEECWSAFTACYTKRHMRPGSRASWHKRY</sequence>
<protein>
    <submittedName>
        <fullName evidence="2">G2384 protein</fullName>
    </submittedName>
</protein>
<evidence type="ECO:0000313" key="3">
    <source>
        <dbReference type="Proteomes" id="UP001497392"/>
    </source>
</evidence>
<accession>A0ABP1FMJ2</accession>
<reference evidence="2 3" key="1">
    <citation type="submission" date="2024-06" db="EMBL/GenBank/DDBJ databases">
        <authorList>
            <person name="Kraege A."/>
            <person name="Thomma B."/>
        </authorList>
    </citation>
    <scope>NUCLEOTIDE SEQUENCE [LARGE SCALE GENOMIC DNA]</scope>
</reference>
<organism evidence="2 3">
    <name type="scientific">Coccomyxa viridis</name>
    <dbReference type="NCBI Taxonomy" id="1274662"/>
    <lineage>
        <taxon>Eukaryota</taxon>
        <taxon>Viridiplantae</taxon>
        <taxon>Chlorophyta</taxon>
        <taxon>core chlorophytes</taxon>
        <taxon>Trebouxiophyceae</taxon>
        <taxon>Trebouxiophyceae incertae sedis</taxon>
        <taxon>Coccomyxaceae</taxon>
        <taxon>Coccomyxa</taxon>
    </lineage>
</organism>
<keyword evidence="3" id="KW-1185">Reference proteome</keyword>
<gene>
    <name evidence="2" type="primary">g2384</name>
    <name evidence="2" type="ORF">VP750_LOCUS2038</name>
</gene>
<name>A0ABP1FMJ2_9CHLO</name>